<dbReference type="CDD" id="cd08268">
    <property type="entry name" value="MDR2"/>
    <property type="match status" value="1"/>
</dbReference>
<evidence type="ECO:0000256" key="2">
    <source>
        <dbReference type="ARBA" id="ARBA00023002"/>
    </source>
</evidence>
<dbReference type="InterPro" id="IPR011032">
    <property type="entry name" value="GroES-like_sf"/>
</dbReference>
<keyword evidence="1" id="KW-0521">NADP</keyword>
<evidence type="ECO:0000256" key="1">
    <source>
        <dbReference type="ARBA" id="ARBA00022857"/>
    </source>
</evidence>
<keyword evidence="5" id="KW-1185">Reference proteome</keyword>
<dbReference type="Pfam" id="PF08240">
    <property type="entry name" value="ADH_N"/>
    <property type="match status" value="1"/>
</dbReference>
<reference evidence="5" key="1">
    <citation type="journal article" date="2019" name="Int. J. Syst. Evol. Microbiol.">
        <title>The Global Catalogue of Microorganisms (GCM) 10K type strain sequencing project: providing services to taxonomists for standard genome sequencing and annotation.</title>
        <authorList>
            <consortium name="The Broad Institute Genomics Platform"/>
            <consortium name="The Broad Institute Genome Sequencing Center for Infectious Disease"/>
            <person name="Wu L."/>
            <person name="Ma J."/>
        </authorList>
    </citation>
    <scope>NUCLEOTIDE SEQUENCE [LARGE SCALE GENOMIC DNA]</scope>
    <source>
        <strain evidence="5">JCM 16013</strain>
    </source>
</reference>
<dbReference type="Gene3D" id="3.40.50.720">
    <property type="entry name" value="NAD(P)-binding Rossmann-like Domain"/>
    <property type="match status" value="1"/>
</dbReference>
<dbReference type="InterPro" id="IPR036291">
    <property type="entry name" value="NAD(P)-bd_dom_sf"/>
</dbReference>
<evidence type="ECO:0000313" key="4">
    <source>
        <dbReference type="EMBL" id="GAA2007408.1"/>
    </source>
</evidence>
<dbReference type="Gene3D" id="3.90.180.10">
    <property type="entry name" value="Medium-chain alcohol dehydrogenases, catalytic domain"/>
    <property type="match status" value="1"/>
</dbReference>
<name>A0ABP5EXA2_9ACTN</name>
<dbReference type="EMBL" id="BAAAQM010000097">
    <property type="protein sequence ID" value="GAA2007408.1"/>
    <property type="molecule type" value="Genomic_DNA"/>
</dbReference>
<evidence type="ECO:0000313" key="5">
    <source>
        <dbReference type="Proteomes" id="UP001499854"/>
    </source>
</evidence>
<protein>
    <submittedName>
        <fullName evidence="4">Zinc-dependent alcohol dehydrogenase family protein</fullName>
    </submittedName>
</protein>
<evidence type="ECO:0000259" key="3">
    <source>
        <dbReference type="SMART" id="SM00829"/>
    </source>
</evidence>
<dbReference type="PANTHER" id="PTHR48106">
    <property type="entry name" value="QUINONE OXIDOREDUCTASE PIG3-RELATED"/>
    <property type="match status" value="1"/>
</dbReference>
<dbReference type="Proteomes" id="UP001499854">
    <property type="component" value="Unassembled WGS sequence"/>
</dbReference>
<dbReference type="SUPFAM" id="SSF50129">
    <property type="entry name" value="GroES-like"/>
    <property type="match status" value="1"/>
</dbReference>
<gene>
    <name evidence="4" type="ORF">GCM10009838_87160</name>
</gene>
<dbReference type="InterPro" id="IPR020843">
    <property type="entry name" value="ER"/>
</dbReference>
<dbReference type="SMART" id="SM00829">
    <property type="entry name" value="PKS_ER"/>
    <property type="match status" value="1"/>
</dbReference>
<accession>A0ABP5EXA2</accession>
<organism evidence="4 5">
    <name type="scientific">Catenulispora subtropica</name>
    <dbReference type="NCBI Taxonomy" id="450798"/>
    <lineage>
        <taxon>Bacteria</taxon>
        <taxon>Bacillati</taxon>
        <taxon>Actinomycetota</taxon>
        <taxon>Actinomycetes</taxon>
        <taxon>Catenulisporales</taxon>
        <taxon>Catenulisporaceae</taxon>
        <taxon>Catenulispora</taxon>
    </lineage>
</organism>
<keyword evidence="2" id="KW-0560">Oxidoreductase</keyword>
<dbReference type="SUPFAM" id="SSF51735">
    <property type="entry name" value="NAD(P)-binding Rossmann-fold domains"/>
    <property type="match status" value="1"/>
</dbReference>
<comment type="caution">
    <text evidence="4">The sequence shown here is derived from an EMBL/GenBank/DDBJ whole genome shotgun (WGS) entry which is preliminary data.</text>
</comment>
<dbReference type="Pfam" id="PF13602">
    <property type="entry name" value="ADH_zinc_N_2"/>
    <property type="match status" value="1"/>
</dbReference>
<feature type="domain" description="Enoyl reductase (ER)" evidence="3">
    <location>
        <begin position="11"/>
        <end position="328"/>
    </location>
</feature>
<sequence>MTRTVRFHELGGPEVMRVEEIEVAEPGPGEVRIRVEAIGLNRAEALFRSGLYIQPVRSFPARLGNEASGVVEAVGAGVSGLAVGQAVSTLPAFSQNDYGVYAERAVVPASAVVPRPEGLDPVHGAAVWMPYLTAYGALVETAGLRAGDTVLLNAASSSTGLAVIDVANRVGATPIALTRTAAKRDFLLKHGAAEVVVTEDEDVAERVAAGTGGRGVEVVMDAVAGPGITDLARLVAPGGTLLVYGGLSGRPTPYPGIELGLPALTIRSFTMLEITGDPERSRRAVAFITAGLRSGAFEPVVDRVFALDAIVEAHRYLESNAQIGKIVVTTGGAP</sequence>
<proteinExistence type="predicted"/>
<dbReference type="InterPro" id="IPR013154">
    <property type="entry name" value="ADH-like_N"/>
</dbReference>
<dbReference type="RefSeq" id="WP_344663125.1">
    <property type="nucleotide sequence ID" value="NZ_BAAAQM010000097.1"/>
</dbReference>